<dbReference type="GO" id="GO:0016491">
    <property type="term" value="F:oxidoreductase activity"/>
    <property type="evidence" value="ECO:0007669"/>
    <property type="project" value="InterPro"/>
</dbReference>
<sequence length="320" mass="35598">MTAAPTTDVALDVDTRPSHRPYRATVQSVTRLAQNYLRITFTCPRFEHFGTHRLDQRIKLLLPLPDGTLADLGCDSADPGEPYGWYAEWRDLPQDRRSPMRTYTVRAVDTAARTVTIDFVCHGDTGPASRWARRAVPGDQILISGPDSRSDTCHLGIDFKPGTAEHLLLAGDETAAPAICAILEMLPATRDVHAFIEVPSDGDVLPLDIPDSFQVTWLPRNHDRVGERVIPAVTQWLDEHPEIVAAAASPRPQVVEDLDVDTQILWDSPEPAPGEFYAWLAGESAVIKTMRRALVTARSIDRRRVAFMGYWRDGQSERTG</sequence>
<comment type="caution">
    <text evidence="2">The sequence shown here is derived from an EMBL/GenBank/DDBJ whole genome shotgun (WGS) entry which is preliminary data.</text>
</comment>
<proteinExistence type="predicted"/>
<dbReference type="Pfam" id="PF08021">
    <property type="entry name" value="FAD_binding_9"/>
    <property type="match status" value="1"/>
</dbReference>
<dbReference type="PANTHER" id="PTHR30157:SF0">
    <property type="entry name" value="NADPH-DEPENDENT FERRIC-CHELATE REDUCTASE"/>
    <property type="match status" value="1"/>
</dbReference>
<accession>A0A4Z1DY65</accession>
<dbReference type="InterPro" id="IPR017927">
    <property type="entry name" value="FAD-bd_FR_type"/>
</dbReference>
<dbReference type="OrthoDB" id="3291337at2"/>
<dbReference type="SUPFAM" id="SSF63380">
    <property type="entry name" value="Riboflavin synthase domain-like"/>
    <property type="match status" value="1"/>
</dbReference>
<keyword evidence="3" id="KW-1185">Reference proteome</keyword>
<dbReference type="Gene3D" id="3.40.50.80">
    <property type="entry name" value="Nucleotide-binding domain of ferredoxin-NADP reductase (FNR) module"/>
    <property type="match status" value="1"/>
</dbReference>
<dbReference type="InterPro" id="IPR039374">
    <property type="entry name" value="SIP_fam"/>
</dbReference>
<reference evidence="2 3" key="1">
    <citation type="submission" date="2018-11" db="EMBL/GenBank/DDBJ databases">
        <title>Complete genome sequencing of the Actinobacteria Serinibacter sp. K3-2.</title>
        <authorList>
            <person name="Rakitin A.L."/>
            <person name="Beletsky A.V."/>
            <person name="Mardanov A.V."/>
            <person name="Ravin N.V."/>
            <person name="Gromova A.S."/>
            <person name="Filippova S.N."/>
            <person name="Gal'Chenko V.F."/>
        </authorList>
    </citation>
    <scope>NUCLEOTIDE SEQUENCE [LARGE SCALE GENOMIC DNA]</scope>
    <source>
        <strain evidence="2 3">K3-2</strain>
    </source>
</reference>
<dbReference type="Proteomes" id="UP000297318">
    <property type="component" value="Unassembled WGS sequence"/>
</dbReference>
<dbReference type="Gene3D" id="2.40.30.10">
    <property type="entry name" value="Translation factors"/>
    <property type="match status" value="1"/>
</dbReference>
<name>A0A4Z1DY65_9MICO</name>
<dbReference type="PROSITE" id="PS51384">
    <property type="entry name" value="FAD_FR"/>
    <property type="match status" value="1"/>
</dbReference>
<feature type="domain" description="FAD-binding FR-type" evidence="1">
    <location>
        <begin position="19"/>
        <end position="153"/>
    </location>
</feature>
<dbReference type="PANTHER" id="PTHR30157">
    <property type="entry name" value="FERRIC REDUCTASE, NADPH-DEPENDENT"/>
    <property type="match status" value="1"/>
</dbReference>
<dbReference type="CDD" id="cd06193">
    <property type="entry name" value="siderophore_interacting"/>
    <property type="match status" value="1"/>
</dbReference>
<dbReference type="Pfam" id="PF04954">
    <property type="entry name" value="SIP"/>
    <property type="match status" value="1"/>
</dbReference>
<dbReference type="InterPro" id="IPR013113">
    <property type="entry name" value="SIP_FAD-bd"/>
</dbReference>
<organism evidence="2 3">
    <name type="scientific">Serinibacter arcticus</name>
    <dbReference type="NCBI Taxonomy" id="1655435"/>
    <lineage>
        <taxon>Bacteria</taxon>
        <taxon>Bacillati</taxon>
        <taxon>Actinomycetota</taxon>
        <taxon>Actinomycetes</taxon>
        <taxon>Micrococcales</taxon>
        <taxon>Beutenbergiaceae</taxon>
        <taxon>Serinibacter</taxon>
    </lineage>
</organism>
<dbReference type="InterPro" id="IPR007037">
    <property type="entry name" value="SIP_rossman_dom"/>
</dbReference>
<dbReference type="AlphaFoldDB" id="A0A4Z1DY65"/>
<dbReference type="RefSeq" id="WP_135850218.1">
    <property type="nucleotide sequence ID" value="NZ_RHPJ01000003.1"/>
</dbReference>
<evidence type="ECO:0000313" key="2">
    <source>
        <dbReference type="EMBL" id="TGO04645.1"/>
    </source>
</evidence>
<dbReference type="InterPro" id="IPR017938">
    <property type="entry name" value="Riboflavin_synthase-like_b-brl"/>
</dbReference>
<evidence type="ECO:0000313" key="3">
    <source>
        <dbReference type="Proteomes" id="UP000297318"/>
    </source>
</evidence>
<protein>
    <submittedName>
        <fullName evidence="2">Iron-chelator utilization protein</fullName>
    </submittedName>
</protein>
<dbReference type="InterPro" id="IPR039261">
    <property type="entry name" value="FNR_nucleotide-bd"/>
</dbReference>
<gene>
    <name evidence="2" type="ORF">SERN_2238</name>
</gene>
<dbReference type="EMBL" id="RHPJ01000003">
    <property type="protein sequence ID" value="TGO04645.1"/>
    <property type="molecule type" value="Genomic_DNA"/>
</dbReference>
<evidence type="ECO:0000259" key="1">
    <source>
        <dbReference type="PROSITE" id="PS51384"/>
    </source>
</evidence>